<accession>A0A084W944</accession>
<organism evidence="2">
    <name type="scientific">Anopheles sinensis</name>
    <name type="common">Mosquito</name>
    <dbReference type="NCBI Taxonomy" id="74873"/>
    <lineage>
        <taxon>Eukaryota</taxon>
        <taxon>Metazoa</taxon>
        <taxon>Ecdysozoa</taxon>
        <taxon>Arthropoda</taxon>
        <taxon>Hexapoda</taxon>
        <taxon>Insecta</taxon>
        <taxon>Pterygota</taxon>
        <taxon>Neoptera</taxon>
        <taxon>Endopterygota</taxon>
        <taxon>Diptera</taxon>
        <taxon>Nematocera</taxon>
        <taxon>Culicoidea</taxon>
        <taxon>Culicidae</taxon>
        <taxon>Anophelinae</taxon>
        <taxon>Anopheles</taxon>
    </lineage>
</organism>
<reference evidence="3" key="2">
    <citation type="submission" date="2020-05" db="UniProtKB">
        <authorList>
            <consortium name="EnsemblMetazoa"/>
        </authorList>
    </citation>
    <scope>IDENTIFICATION</scope>
</reference>
<feature type="compositionally biased region" description="Polar residues" evidence="1">
    <location>
        <begin position="1"/>
        <end position="10"/>
    </location>
</feature>
<feature type="region of interest" description="Disordered" evidence="1">
    <location>
        <begin position="1"/>
        <end position="29"/>
    </location>
</feature>
<evidence type="ECO:0000256" key="1">
    <source>
        <dbReference type="SAM" id="MobiDB-lite"/>
    </source>
</evidence>
<dbReference type="VEuPathDB" id="VectorBase:ASIC014741"/>
<sequence length="66" mass="7492">MNSSTMSIQQPELHPMARDDSPAGETERKPIFIKIQISLPWQRAYEKELFGAREGFVSGRAAFQPI</sequence>
<reference evidence="2 4" key="1">
    <citation type="journal article" date="2014" name="BMC Genomics">
        <title>Genome sequence of Anopheles sinensis provides insight into genetics basis of mosquito competence for malaria parasites.</title>
        <authorList>
            <person name="Zhou D."/>
            <person name="Zhang D."/>
            <person name="Ding G."/>
            <person name="Shi L."/>
            <person name="Hou Q."/>
            <person name="Ye Y."/>
            <person name="Xu Y."/>
            <person name="Zhou H."/>
            <person name="Xiong C."/>
            <person name="Li S."/>
            <person name="Yu J."/>
            <person name="Hong S."/>
            <person name="Yu X."/>
            <person name="Zou P."/>
            <person name="Chen C."/>
            <person name="Chang X."/>
            <person name="Wang W."/>
            <person name="Lv Y."/>
            <person name="Sun Y."/>
            <person name="Ma L."/>
            <person name="Shen B."/>
            <person name="Zhu C."/>
        </authorList>
    </citation>
    <scope>NUCLEOTIDE SEQUENCE [LARGE SCALE GENOMIC DNA]</scope>
</reference>
<proteinExistence type="predicted"/>
<dbReference type="EMBL" id="KE525320">
    <property type="protein sequence ID" value="KFB46738.1"/>
    <property type="molecule type" value="Genomic_DNA"/>
</dbReference>
<dbReference type="Proteomes" id="UP000030765">
    <property type="component" value="Unassembled WGS sequence"/>
</dbReference>
<gene>
    <name evidence="2" type="ORF">ZHAS_00014741</name>
</gene>
<name>A0A084W944_ANOSI</name>
<dbReference type="AlphaFoldDB" id="A0A084W944"/>
<dbReference type="EnsemblMetazoa" id="ASIC014741-RA">
    <property type="protein sequence ID" value="ASIC014741-PA"/>
    <property type="gene ID" value="ASIC014741"/>
</dbReference>
<feature type="compositionally biased region" description="Basic and acidic residues" evidence="1">
    <location>
        <begin position="15"/>
        <end position="29"/>
    </location>
</feature>
<evidence type="ECO:0000313" key="3">
    <source>
        <dbReference type="EnsemblMetazoa" id="ASIC014741-PA"/>
    </source>
</evidence>
<keyword evidence="4" id="KW-1185">Reference proteome</keyword>
<evidence type="ECO:0000313" key="2">
    <source>
        <dbReference type="EMBL" id="KFB46738.1"/>
    </source>
</evidence>
<protein>
    <submittedName>
        <fullName evidence="2 3">Uncharacterized protein</fullName>
    </submittedName>
</protein>
<dbReference type="EMBL" id="ATLV01021600">
    <property type="status" value="NOT_ANNOTATED_CDS"/>
    <property type="molecule type" value="Genomic_DNA"/>
</dbReference>
<evidence type="ECO:0000313" key="4">
    <source>
        <dbReference type="Proteomes" id="UP000030765"/>
    </source>
</evidence>